<dbReference type="AlphaFoldDB" id="A0A5C6CHU3"/>
<proteinExistence type="predicted"/>
<evidence type="ECO:0000313" key="4">
    <source>
        <dbReference type="Proteomes" id="UP000316304"/>
    </source>
</evidence>
<organism evidence="3 4">
    <name type="scientific">Novipirellula galeiformis</name>
    <dbReference type="NCBI Taxonomy" id="2528004"/>
    <lineage>
        <taxon>Bacteria</taxon>
        <taxon>Pseudomonadati</taxon>
        <taxon>Planctomycetota</taxon>
        <taxon>Planctomycetia</taxon>
        <taxon>Pirellulales</taxon>
        <taxon>Pirellulaceae</taxon>
        <taxon>Novipirellula</taxon>
    </lineage>
</organism>
<keyword evidence="4" id="KW-1185">Reference proteome</keyword>
<keyword evidence="2" id="KW-0472">Membrane</keyword>
<reference evidence="3 4" key="1">
    <citation type="submission" date="2019-02" db="EMBL/GenBank/DDBJ databases">
        <title>Deep-cultivation of Planctomycetes and their phenomic and genomic characterization uncovers novel biology.</title>
        <authorList>
            <person name="Wiegand S."/>
            <person name="Jogler M."/>
            <person name="Boedeker C."/>
            <person name="Pinto D."/>
            <person name="Vollmers J."/>
            <person name="Rivas-Marin E."/>
            <person name="Kohn T."/>
            <person name="Peeters S.H."/>
            <person name="Heuer A."/>
            <person name="Rast P."/>
            <person name="Oberbeckmann S."/>
            <person name="Bunk B."/>
            <person name="Jeske O."/>
            <person name="Meyerdierks A."/>
            <person name="Storesund J.E."/>
            <person name="Kallscheuer N."/>
            <person name="Luecker S."/>
            <person name="Lage O.M."/>
            <person name="Pohl T."/>
            <person name="Merkel B.J."/>
            <person name="Hornburger P."/>
            <person name="Mueller R.-W."/>
            <person name="Bruemmer F."/>
            <person name="Labrenz M."/>
            <person name="Spormann A.M."/>
            <person name="Op Den Camp H."/>
            <person name="Overmann J."/>
            <person name="Amann R."/>
            <person name="Jetten M.S.M."/>
            <person name="Mascher T."/>
            <person name="Medema M.H."/>
            <person name="Devos D.P."/>
            <person name="Kaster A.-K."/>
            <person name="Ovreas L."/>
            <person name="Rohde M."/>
            <person name="Galperin M.Y."/>
            <person name="Jogler C."/>
        </authorList>
    </citation>
    <scope>NUCLEOTIDE SEQUENCE [LARGE SCALE GENOMIC DNA]</scope>
    <source>
        <strain evidence="3 4">Pla52o</strain>
    </source>
</reference>
<evidence type="ECO:0000256" key="1">
    <source>
        <dbReference type="SAM" id="MobiDB-lite"/>
    </source>
</evidence>
<keyword evidence="2" id="KW-1133">Transmembrane helix</keyword>
<protein>
    <submittedName>
        <fullName evidence="3">Uncharacterized protein</fullName>
    </submittedName>
</protein>
<evidence type="ECO:0000256" key="2">
    <source>
        <dbReference type="SAM" id="Phobius"/>
    </source>
</evidence>
<evidence type="ECO:0000313" key="3">
    <source>
        <dbReference type="EMBL" id="TWU22861.1"/>
    </source>
</evidence>
<accession>A0A5C6CHU3</accession>
<gene>
    <name evidence="3" type="ORF">Pla52o_23900</name>
</gene>
<dbReference type="Proteomes" id="UP000316304">
    <property type="component" value="Unassembled WGS sequence"/>
</dbReference>
<feature type="transmembrane region" description="Helical" evidence="2">
    <location>
        <begin position="88"/>
        <end position="109"/>
    </location>
</feature>
<dbReference type="EMBL" id="SJPT01000004">
    <property type="protein sequence ID" value="TWU22861.1"/>
    <property type="molecule type" value="Genomic_DNA"/>
</dbReference>
<name>A0A5C6CHU3_9BACT</name>
<keyword evidence="2" id="KW-0812">Transmembrane</keyword>
<feature type="transmembrane region" description="Helical" evidence="2">
    <location>
        <begin position="34"/>
        <end position="55"/>
    </location>
</feature>
<comment type="caution">
    <text evidence="3">The sequence shown here is derived from an EMBL/GenBank/DDBJ whole genome shotgun (WGS) entry which is preliminary data.</text>
</comment>
<feature type="region of interest" description="Disordered" evidence="1">
    <location>
        <begin position="1"/>
        <end position="23"/>
    </location>
</feature>
<sequence>MTQLTNPYAPSRSGPQTETRSLPLTQRKASLARAFGRGILWSLTLALPAFLALYFEYSIRQNYEVDPVTGTFRTDFTYRDDLRCAIRAGVPIVMFIMLPWAVVSGMLSLRRTHVQN</sequence>